<sequence>MISPSGQPASACAHQFPAANLSVLNHLYFLAFLRLLFLPPARPPPSPHLPSSRKDKSYGCHCRLGDTPACRLGYRAIVSNFSTPQKMLHRLLALLCEVPRFQDVVDTGIASTTAYIGPKRKSDWHTALVSRVA</sequence>
<dbReference type="AlphaFoldDB" id="A0A183ST42"/>
<accession>A0A183ST42</accession>
<reference evidence="1 2" key="2">
    <citation type="submission" date="2018-11" db="EMBL/GenBank/DDBJ databases">
        <authorList>
            <consortium name="Pathogen Informatics"/>
        </authorList>
    </citation>
    <scope>NUCLEOTIDE SEQUENCE [LARGE SCALE GENOMIC DNA]</scope>
    <source>
        <strain evidence="1 2">NST_G2</strain>
    </source>
</reference>
<proteinExistence type="predicted"/>
<keyword evidence="2" id="KW-1185">Reference proteome</keyword>
<evidence type="ECO:0000313" key="1">
    <source>
        <dbReference type="EMBL" id="VDL93775.1"/>
    </source>
</evidence>
<dbReference type="Proteomes" id="UP000275846">
    <property type="component" value="Unassembled WGS sequence"/>
</dbReference>
<gene>
    <name evidence="1" type="ORF">SSLN_LOCUS7390</name>
</gene>
<protein>
    <submittedName>
        <fullName evidence="1 3">Uncharacterized protein</fullName>
    </submittedName>
</protein>
<dbReference type="EMBL" id="UYSU01034122">
    <property type="protein sequence ID" value="VDL93775.1"/>
    <property type="molecule type" value="Genomic_DNA"/>
</dbReference>
<name>A0A183ST42_SCHSO</name>
<evidence type="ECO:0000313" key="2">
    <source>
        <dbReference type="Proteomes" id="UP000275846"/>
    </source>
</evidence>
<organism evidence="3">
    <name type="scientific">Schistocephalus solidus</name>
    <name type="common">Tapeworm</name>
    <dbReference type="NCBI Taxonomy" id="70667"/>
    <lineage>
        <taxon>Eukaryota</taxon>
        <taxon>Metazoa</taxon>
        <taxon>Spiralia</taxon>
        <taxon>Lophotrochozoa</taxon>
        <taxon>Platyhelminthes</taxon>
        <taxon>Cestoda</taxon>
        <taxon>Eucestoda</taxon>
        <taxon>Diphyllobothriidea</taxon>
        <taxon>Diphyllobothriidae</taxon>
        <taxon>Schistocephalus</taxon>
    </lineage>
</organism>
<reference evidence="3" key="1">
    <citation type="submission" date="2016-06" db="UniProtKB">
        <authorList>
            <consortium name="WormBaseParasite"/>
        </authorList>
    </citation>
    <scope>IDENTIFICATION</scope>
</reference>
<evidence type="ECO:0000313" key="3">
    <source>
        <dbReference type="WBParaSite" id="SSLN_0000766801-mRNA-1"/>
    </source>
</evidence>
<dbReference type="WBParaSite" id="SSLN_0000766801-mRNA-1">
    <property type="protein sequence ID" value="SSLN_0000766801-mRNA-1"/>
    <property type="gene ID" value="SSLN_0000766801"/>
</dbReference>